<reference evidence="1 2" key="1">
    <citation type="submission" date="2017-10" db="EMBL/GenBank/DDBJ databases">
        <title>The draft genome sequence of Lewinella nigricans NBRC 102662.</title>
        <authorList>
            <person name="Wang K."/>
        </authorList>
    </citation>
    <scope>NUCLEOTIDE SEQUENCE [LARGE SCALE GENOMIC DNA]</scope>
    <source>
        <strain evidence="1 2">NBRC 102662</strain>
    </source>
</reference>
<keyword evidence="2" id="KW-1185">Reference proteome</keyword>
<gene>
    <name evidence="1" type="ORF">CRP01_31905</name>
</gene>
<name>A0A2D0N205_FLAN2</name>
<dbReference type="Proteomes" id="UP000223913">
    <property type="component" value="Unassembled WGS sequence"/>
</dbReference>
<organism evidence="1 2">
    <name type="scientific">Flavilitoribacter nigricans (strain ATCC 23147 / DSM 23189 / NBRC 102662 / NCIMB 1420 / SS-2)</name>
    <name type="common">Lewinella nigricans</name>
    <dbReference type="NCBI Taxonomy" id="1122177"/>
    <lineage>
        <taxon>Bacteria</taxon>
        <taxon>Pseudomonadati</taxon>
        <taxon>Bacteroidota</taxon>
        <taxon>Saprospiria</taxon>
        <taxon>Saprospirales</taxon>
        <taxon>Lewinellaceae</taxon>
        <taxon>Flavilitoribacter</taxon>
    </lineage>
</organism>
<evidence type="ECO:0000313" key="2">
    <source>
        <dbReference type="Proteomes" id="UP000223913"/>
    </source>
</evidence>
<accession>A0A2D0N205</accession>
<sequence length="198" mass="23045">MGWDTEIVILAENIKNDYNASQISYLIYEKDAKNHEQTSCFVNSSNSLFYHYERRKHAPFWIIQEISSKFNDVNFTILASCPNFVGGPAGLIRISAGEIIDSYGIGDVNRTIIRESIISEPLQYISLIYDWFRFDGSEEKLRTVYLSDYTLDWCEENFVDKIIPIPETDELIEQFNQNSSDLEKNQWKELKVIPYNNG</sequence>
<evidence type="ECO:0000313" key="1">
    <source>
        <dbReference type="EMBL" id="PHN02582.1"/>
    </source>
</evidence>
<dbReference type="EMBL" id="PDUD01000039">
    <property type="protein sequence ID" value="PHN02582.1"/>
    <property type="molecule type" value="Genomic_DNA"/>
</dbReference>
<proteinExistence type="predicted"/>
<comment type="caution">
    <text evidence="1">The sequence shown here is derived from an EMBL/GenBank/DDBJ whole genome shotgun (WGS) entry which is preliminary data.</text>
</comment>
<dbReference type="AlphaFoldDB" id="A0A2D0N205"/>
<dbReference type="RefSeq" id="WP_099154126.1">
    <property type="nucleotide sequence ID" value="NZ_PDUD01000039.1"/>
</dbReference>
<protein>
    <submittedName>
        <fullName evidence="1">Uncharacterized protein</fullName>
    </submittedName>
</protein>